<evidence type="ECO:0000256" key="9">
    <source>
        <dbReference type="SAM" id="Phobius"/>
    </source>
</evidence>
<dbReference type="EC" id="2.7.13.3" evidence="2"/>
<dbReference type="InterPro" id="IPR003661">
    <property type="entry name" value="HisK_dim/P_dom"/>
</dbReference>
<evidence type="ECO:0000256" key="5">
    <source>
        <dbReference type="ARBA" id="ARBA00022741"/>
    </source>
</evidence>
<dbReference type="PANTHER" id="PTHR43065">
    <property type="entry name" value="SENSOR HISTIDINE KINASE"/>
    <property type="match status" value="1"/>
</dbReference>
<proteinExistence type="predicted"/>
<evidence type="ECO:0000256" key="7">
    <source>
        <dbReference type="ARBA" id="ARBA00022840"/>
    </source>
</evidence>
<evidence type="ECO:0000313" key="12">
    <source>
        <dbReference type="Proteomes" id="UP000426027"/>
    </source>
</evidence>
<dbReference type="Pfam" id="PF02518">
    <property type="entry name" value="HATPase_c"/>
    <property type="match status" value="1"/>
</dbReference>
<evidence type="ECO:0000256" key="6">
    <source>
        <dbReference type="ARBA" id="ARBA00022777"/>
    </source>
</evidence>
<evidence type="ECO:0000256" key="8">
    <source>
        <dbReference type="ARBA" id="ARBA00023012"/>
    </source>
</evidence>
<dbReference type="Gene3D" id="3.30.565.10">
    <property type="entry name" value="Histidine kinase-like ATPase, C-terminal domain"/>
    <property type="match status" value="1"/>
</dbReference>
<dbReference type="PANTHER" id="PTHR43065:SF10">
    <property type="entry name" value="PEROXIDE STRESS-ACTIVATED HISTIDINE KINASE MAK3"/>
    <property type="match status" value="1"/>
</dbReference>
<feature type="transmembrane region" description="Helical" evidence="9">
    <location>
        <begin position="6"/>
        <end position="31"/>
    </location>
</feature>
<dbReference type="PRINTS" id="PR00344">
    <property type="entry name" value="BCTRLSENSOR"/>
</dbReference>
<keyword evidence="12" id="KW-1185">Reference proteome</keyword>
<reference evidence="11 12" key="1">
    <citation type="submission" date="2019-11" db="EMBL/GenBank/DDBJ databases">
        <authorList>
            <person name="Im W.T."/>
        </authorList>
    </citation>
    <scope>NUCLEOTIDE SEQUENCE [LARGE SCALE GENOMIC DNA]</scope>
    <source>
        <strain evidence="11 12">SB-02</strain>
    </source>
</reference>
<protein>
    <recommendedName>
        <fullName evidence="2">histidine kinase</fullName>
        <ecNumber evidence="2">2.7.13.3</ecNumber>
    </recommendedName>
</protein>
<evidence type="ECO:0000256" key="4">
    <source>
        <dbReference type="ARBA" id="ARBA00022679"/>
    </source>
</evidence>
<keyword evidence="5" id="KW-0547">Nucleotide-binding</keyword>
<keyword evidence="4" id="KW-0808">Transferase</keyword>
<keyword evidence="9" id="KW-0812">Transmembrane</keyword>
<dbReference type="GO" id="GO:0005524">
    <property type="term" value="F:ATP binding"/>
    <property type="evidence" value="ECO:0007669"/>
    <property type="project" value="UniProtKB-KW"/>
</dbReference>
<evidence type="ECO:0000256" key="3">
    <source>
        <dbReference type="ARBA" id="ARBA00022553"/>
    </source>
</evidence>
<keyword evidence="6" id="KW-0418">Kinase</keyword>
<keyword evidence="9" id="KW-1133">Transmembrane helix</keyword>
<dbReference type="EMBL" id="CP046566">
    <property type="protein sequence ID" value="QGW27935.1"/>
    <property type="molecule type" value="Genomic_DNA"/>
</dbReference>
<comment type="catalytic activity">
    <reaction evidence="1">
        <text>ATP + protein L-histidine = ADP + protein N-phospho-L-histidine.</text>
        <dbReference type="EC" id="2.7.13.3"/>
    </reaction>
</comment>
<dbReference type="InterPro" id="IPR003594">
    <property type="entry name" value="HATPase_dom"/>
</dbReference>
<feature type="transmembrane region" description="Helical" evidence="9">
    <location>
        <begin position="144"/>
        <end position="164"/>
    </location>
</feature>
<evidence type="ECO:0000256" key="2">
    <source>
        <dbReference type="ARBA" id="ARBA00012438"/>
    </source>
</evidence>
<dbReference type="PROSITE" id="PS50109">
    <property type="entry name" value="HIS_KIN"/>
    <property type="match status" value="1"/>
</dbReference>
<gene>
    <name evidence="11" type="ORF">GLV81_07330</name>
</gene>
<dbReference type="InterPro" id="IPR036890">
    <property type="entry name" value="HATPase_C_sf"/>
</dbReference>
<organism evidence="11 12">
    <name type="scientific">Phnomibacter ginsenosidimutans</name>
    <dbReference type="NCBI Taxonomy" id="2676868"/>
    <lineage>
        <taxon>Bacteria</taxon>
        <taxon>Pseudomonadati</taxon>
        <taxon>Bacteroidota</taxon>
        <taxon>Chitinophagia</taxon>
        <taxon>Chitinophagales</taxon>
        <taxon>Chitinophagaceae</taxon>
        <taxon>Phnomibacter</taxon>
    </lineage>
</organism>
<sequence>MINRLLNWRIFFFVVALAIVVVTVFYTRYLANKILREERQRVEEWVQANRTMQQSDGQSSIALANMVIINNEDMPLIATDDKGNIVDHRNLDSVQLLRNPGYLQQQLAKLKSEHPPIDWEISDTPKVMYKVYFGNTALLNEVQYYPLVQLLVVSLFIILLVVLLNTHSRSTQNQLWAGMAKETAHQMGTPITNLRGWVEMLKESEVNPEVVQELEKDVERLKLVSDRFSKIGSQPKLETTNLVALLEEMVSYMKRRAPGKVQFEFISPANEILVQASPTLINWVMENLLKNALDAMDGTGSIRVHIQDQPHQVIVDVTDTGKGISAANLARVFAPGFTTKKRGWGLGLTLSKRIVDQYHKGNLQVKQSEPGVGTTFRMQLPKGTQS</sequence>
<evidence type="ECO:0000313" key="11">
    <source>
        <dbReference type="EMBL" id="QGW27935.1"/>
    </source>
</evidence>
<accession>A0A6I6GHP7</accession>
<dbReference type="RefSeq" id="WP_157478171.1">
    <property type="nucleotide sequence ID" value="NZ_CP046566.1"/>
</dbReference>
<dbReference type="SUPFAM" id="SSF55874">
    <property type="entry name" value="ATPase domain of HSP90 chaperone/DNA topoisomerase II/histidine kinase"/>
    <property type="match status" value="1"/>
</dbReference>
<feature type="domain" description="Histidine kinase" evidence="10">
    <location>
        <begin position="182"/>
        <end position="384"/>
    </location>
</feature>
<keyword evidence="8" id="KW-0902">Two-component regulatory system</keyword>
<dbReference type="AlphaFoldDB" id="A0A6I6GHP7"/>
<name>A0A6I6GHP7_9BACT</name>
<keyword evidence="7" id="KW-0067">ATP-binding</keyword>
<dbReference type="SMART" id="SM00387">
    <property type="entry name" value="HATPase_c"/>
    <property type="match status" value="1"/>
</dbReference>
<evidence type="ECO:0000256" key="1">
    <source>
        <dbReference type="ARBA" id="ARBA00000085"/>
    </source>
</evidence>
<dbReference type="CDD" id="cd00082">
    <property type="entry name" value="HisKA"/>
    <property type="match status" value="1"/>
</dbReference>
<evidence type="ECO:0000259" key="10">
    <source>
        <dbReference type="PROSITE" id="PS50109"/>
    </source>
</evidence>
<keyword evidence="9" id="KW-0472">Membrane</keyword>
<dbReference type="Proteomes" id="UP000426027">
    <property type="component" value="Chromosome"/>
</dbReference>
<keyword evidence="3" id="KW-0597">Phosphoprotein</keyword>
<dbReference type="GO" id="GO:0000155">
    <property type="term" value="F:phosphorelay sensor kinase activity"/>
    <property type="evidence" value="ECO:0007669"/>
    <property type="project" value="InterPro"/>
</dbReference>
<dbReference type="InterPro" id="IPR005467">
    <property type="entry name" value="His_kinase_dom"/>
</dbReference>
<dbReference type="KEGG" id="fls:GLV81_07330"/>
<dbReference type="InterPro" id="IPR004358">
    <property type="entry name" value="Sig_transdc_His_kin-like_C"/>
</dbReference>